<feature type="binding site" evidence="5">
    <location>
        <position position="263"/>
    </location>
    <ligand>
        <name>dimethylallyl diphosphate</name>
        <dbReference type="ChEBI" id="CHEBI:57623"/>
    </ligand>
</feature>
<proteinExistence type="inferred from homology"/>
<feature type="binding site" evidence="5">
    <location>
        <position position="220"/>
    </location>
    <ligand>
        <name>(2E)-4-hydroxy-3-methylbut-2-enyl diphosphate</name>
        <dbReference type="ChEBI" id="CHEBI:128753"/>
    </ligand>
</feature>
<dbReference type="InterPro" id="IPR035104">
    <property type="entry name" value="Ribosomal_protein_S1-like"/>
</dbReference>
<dbReference type="CDD" id="cd04465">
    <property type="entry name" value="S1_RPS1_repeat_ec2_hs2"/>
    <property type="match status" value="1"/>
</dbReference>
<comment type="catalytic activity">
    <reaction evidence="5">
        <text>isopentenyl diphosphate + 2 oxidized [2Fe-2S]-[ferredoxin] + H2O = (2E)-4-hydroxy-3-methylbut-2-enyl diphosphate + 2 reduced [2Fe-2S]-[ferredoxin] + 2 H(+)</text>
        <dbReference type="Rhea" id="RHEA:24488"/>
        <dbReference type="Rhea" id="RHEA-COMP:10000"/>
        <dbReference type="Rhea" id="RHEA-COMP:10001"/>
        <dbReference type="ChEBI" id="CHEBI:15377"/>
        <dbReference type="ChEBI" id="CHEBI:15378"/>
        <dbReference type="ChEBI" id="CHEBI:33737"/>
        <dbReference type="ChEBI" id="CHEBI:33738"/>
        <dbReference type="ChEBI" id="CHEBI:128753"/>
        <dbReference type="ChEBI" id="CHEBI:128769"/>
        <dbReference type="EC" id="1.17.7.4"/>
    </reaction>
</comment>
<dbReference type="Gene3D" id="3.40.50.11270">
    <property type="match status" value="1"/>
</dbReference>
<feature type="domain" description="S1 motif" evidence="6">
    <location>
        <begin position="293"/>
        <end position="362"/>
    </location>
</feature>
<dbReference type="GO" id="GO:0005737">
    <property type="term" value="C:cytoplasm"/>
    <property type="evidence" value="ECO:0007669"/>
    <property type="project" value="UniProtKB-ARBA"/>
</dbReference>
<feature type="domain" description="S1 motif" evidence="6">
    <location>
        <begin position="467"/>
        <end position="535"/>
    </location>
</feature>
<reference evidence="7 8" key="1">
    <citation type="submission" date="2016-10" db="EMBL/GenBank/DDBJ databases">
        <authorList>
            <person name="de Groot N.N."/>
        </authorList>
    </citation>
    <scope>NUCLEOTIDE SEQUENCE [LARGE SCALE GENOMIC DNA]</scope>
    <source>
        <strain evidence="7 8">DSM 13305</strain>
    </source>
</reference>
<accession>A0A1H8SD80</accession>
<keyword evidence="4 5" id="KW-0411">Iron-sulfur</keyword>
<dbReference type="EMBL" id="FODY01000005">
    <property type="protein sequence ID" value="SEO76517.1"/>
    <property type="molecule type" value="Genomic_DNA"/>
</dbReference>
<feature type="binding site" evidence="5">
    <location>
        <position position="221"/>
    </location>
    <ligand>
        <name>isopentenyl diphosphate</name>
        <dbReference type="ChEBI" id="CHEBI:128769"/>
    </ligand>
</feature>
<dbReference type="UniPathway" id="UPA00059">
    <property type="reaction ID" value="UER00105"/>
</dbReference>
<feature type="binding site" evidence="5">
    <location>
        <position position="220"/>
    </location>
    <ligand>
        <name>isopentenyl diphosphate</name>
        <dbReference type="ChEBI" id="CHEBI:128769"/>
    </ligand>
</feature>
<gene>
    <name evidence="5" type="primary">ispH</name>
    <name evidence="7" type="ORF">SAMN04490178_1053</name>
</gene>
<dbReference type="GO" id="GO:0046872">
    <property type="term" value="F:metal ion binding"/>
    <property type="evidence" value="ECO:0007669"/>
    <property type="project" value="UniProtKB-KW"/>
</dbReference>
<dbReference type="AlphaFoldDB" id="A0A1H8SD80"/>
<feature type="binding site" evidence="5">
    <location>
        <position position="221"/>
    </location>
    <ligand>
        <name>dimethylallyl diphosphate</name>
        <dbReference type="ChEBI" id="CHEBI:57623"/>
    </ligand>
</feature>
<feature type="binding site" evidence="5">
    <location>
        <position position="221"/>
    </location>
    <ligand>
        <name>(2E)-4-hydroxy-3-methylbut-2-enyl diphosphate</name>
        <dbReference type="ChEBI" id="CHEBI:128753"/>
    </ligand>
</feature>
<dbReference type="InterPro" id="IPR003451">
    <property type="entry name" value="LytB/IspH"/>
</dbReference>
<feature type="binding site" evidence="5">
    <location>
        <position position="42"/>
    </location>
    <ligand>
        <name>(2E)-4-hydroxy-3-methylbut-2-enyl diphosphate</name>
        <dbReference type="ChEBI" id="CHEBI:128753"/>
    </ligand>
</feature>
<dbReference type="PANTHER" id="PTHR30426:SF0">
    <property type="entry name" value="4-HYDROXY-3-METHYLBUT-2-ENYL DIPHOSPHATE REDUCTASE"/>
    <property type="match status" value="1"/>
</dbReference>
<feature type="binding site" evidence="5">
    <location>
        <position position="263"/>
    </location>
    <ligand>
        <name>isopentenyl diphosphate</name>
        <dbReference type="ChEBI" id="CHEBI:128769"/>
    </ligand>
</feature>
<protein>
    <recommendedName>
        <fullName evidence="5">4-hydroxy-3-methylbut-2-enyl diphosphate reductase</fullName>
        <shortName evidence="5">HMBPP reductase</shortName>
        <ecNumber evidence="5">1.17.7.4</ecNumber>
    </recommendedName>
</protein>
<dbReference type="InterPro" id="IPR003029">
    <property type="entry name" value="S1_domain"/>
</dbReference>
<feature type="binding site" evidence="5">
    <location>
        <position position="219"/>
    </location>
    <ligand>
        <name>(2E)-4-hydroxy-3-methylbut-2-enyl diphosphate</name>
        <dbReference type="ChEBI" id="CHEBI:128753"/>
    </ligand>
</feature>
<evidence type="ECO:0000256" key="2">
    <source>
        <dbReference type="ARBA" id="ARBA00022723"/>
    </source>
</evidence>
<keyword evidence="3 5" id="KW-0408">Iron</keyword>
<evidence type="ECO:0000256" key="4">
    <source>
        <dbReference type="ARBA" id="ARBA00023014"/>
    </source>
</evidence>
<feature type="binding site" evidence="5">
    <location>
        <position position="219"/>
    </location>
    <ligand>
        <name>isopentenyl diphosphate</name>
        <dbReference type="ChEBI" id="CHEBI:128769"/>
    </ligand>
</feature>
<evidence type="ECO:0000259" key="6">
    <source>
        <dbReference type="PROSITE" id="PS50126"/>
    </source>
</evidence>
<feature type="domain" description="S1 motif" evidence="6">
    <location>
        <begin position="380"/>
        <end position="446"/>
    </location>
</feature>
<dbReference type="SMART" id="SM00316">
    <property type="entry name" value="S1"/>
    <property type="match status" value="4"/>
</dbReference>
<keyword evidence="5" id="KW-0560">Oxidoreductase</keyword>
<feature type="binding site" evidence="5">
    <location>
        <position position="75"/>
    </location>
    <ligand>
        <name>isopentenyl diphosphate</name>
        <dbReference type="ChEBI" id="CHEBI:128769"/>
    </ligand>
</feature>
<feature type="binding site" evidence="5">
    <location>
        <position position="75"/>
    </location>
    <ligand>
        <name>(2E)-4-hydroxy-3-methylbut-2-enyl diphosphate</name>
        <dbReference type="ChEBI" id="CHEBI:128753"/>
    </ligand>
</feature>
<comment type="pathway">
    <text evidence="5">Isoprenoid biosynthesis; dimethylallyl diphosphate biosynthesis; dimethylallyl diphosphate from (2E)-4-hydroxy-3-methylbutenyl diphosphate: step 1/1.</text>
</comment>
<feature type="binding site" evidence="5">
    <location>
        <position position="75"/>
    </location>
    <ligand>
        <name>dimethylallyl diphosphate</name>
        <dbReference type="ChEBI" id="CHEBI:57623"/>
    </ligand>
</feature>
<dbReference type="UniPathway" id="UPA00056">
    <property type="reaction ID" value="UER00097"/>
</dbReference>
<feature type="binding site" evidence="5">
    <location>
        <position position="263"/>
    </location>
    <ligand>
        <name>(2E)-4-hydroxy-3-methylbut-2-enyl diphosphate</name>
        <dbReference type="ChEBI" id="CHEBI:128753"/>
    </ligand>
</feature>
<feature type="binding site" evidence="5">
    <location>
        <position position="125"/>
    </location>
    <ligand>
        <name>(2E)-4-hydroxy-3-methylbut-2-enyl diphosphate</name>
        <dbReference type="ChEBI" id="CHEBI:128753"/>
    </ligand>
</feature>
<dbReference type="CDD" id="cd05687">
    <property type="entry name" value="S1_RPS1_repeat_ec1_hs1"/>
    <property type="match status" value="1"/>
</dbReference>
<dbReference type="STRING" id="112903.SAMN04490178_1053"/>
<dbReference type="Pfam" id="PF02401">
    <property type="entry name" value="LYTB"/>
    <property type="match status" value="1"/>
</dbReference>
<evidence type="ECO:0000313" key="8">
    <source>
        <dbReference type="Proteomes" id="UP000198847"/>
    </source>
</evidence>
<dbReference type="GO" id="GO:0016114">
    <property type="term" value="P:terpenoid biosynthetic process"/>
    <property type="evidence" value="ECO:0007669"/>
    <property type="project" value="UniProtKB-UniRule"/>
</dbReference>
<dbReference type="NCBIfam" id="NF000907">
    <property type="entry name" value="PRK00087.1"/>
    <property type="match status" value="1"/>
</dbReference>
<dbReference type="PROSITE" id="PS50126">
    <property type="entry name" value="S1"/>
    <property type="match status" value="4"/>
</dbReference>
<feature type="binding site" evidence="5">
    <location>
        <position position="219"/>
    </location>
    <ligand>
        <name>dimethylallyl diphosphate</name>
        <dbReference type="ChEBI" id="CHEBI:57623"/>
    </ligand>
</feature>
<feature type="binding site" evidence="5">
    <location>
        <position position="125"/>
    </location>
    <ligand>
        <name>isopentenyl diphosphate</name>
        <dbReference type="ChEBI" id="CHEBI:128769"/>
    </ligand>
</feature>
<feature type="binding site" evidence="5">
    <location>
        <position position="42"/>
    </location>
    <ligand>
        <name>isopentenyl diphosphate</name>
        <dbReference type="ChEBI" id="CHEBI:128769"/>
    </ligand>
</feature>
<dbReference type="GO" id="GO:0051539">
    <property type="term" value="F:4 iron, 4 sulfur cluster binding"/>
    <property type="evidence" value="ECO:0007669"/>
    <property type="project" value="UniProtKB-UniRule"/>
</dbReference>
<evidence type="ECO:0000256" key="1">
    <source>
        <dbReference type="ARBA" id="ARBA00022485"/>
    </source>
</evidence>
<dbReference type="PANTHER" id="PTHR30426">
    <property type="entry name" value="4-HYDROXY-3-METHYLBUT-2-ENYL DIPHOSPHATE REDUCTASE"/>
    <property type="match status" value="1"/>
</dbReference>
<feature type="binding site" evidence="5">
    <location>
        <position position="220"/>
    </location>
    <ligand>
        <name>dimethylallyl diphosphate</name>
        <dbReference type="ChEBI" id="CHEBI:57623"/>
    </ligand>
</feature>
<feature type="binding site" evidence="5">
    <location>
        <position position="163"/>
    </location>
    <ligand>
        <name>(2E)-4-hydroxy-3-methylbut-2-enyl diphosphate</name>
        <dbReference type="ChEBI" id="CHEBI:128753"/>
    </ligand>
</feature>
<comment type="pathway">
    <text evidence="5">Isoprenoid biosynthesis; isopentenyl diphosphate biosynthesis via DXP pathway; isopentenyl diphosphate from 1-deoxy-D-xylulose 5-phosphate: step 6/6.</text>
</comment>
<keyword evidence="1 5" id="KW-0004">4Fe-4S</keyword>
<dbReference type="Gene3D" id="3.40.1010.20">
    <property type="entry name" value="4-hydroxy-3-methylbut-2-enyl diphosphate reductase, catalytic domain"/>
    <property type="match status" value="2"/>
</dbReference>
<feature type="binding site" evidence="5">
    <location>
        <position position="42"/>
    </location>
    <ligand>
        <name>dimethylallyl diphosphate</name>
        <dbReference type="ChEBI" id="CHEBI:57623"/>
    </ligand>
</feature>
<dbReference type="PRINTS" id="PR00681">
    <property type="entry name" value="RIBOSOMALS1"/>
</dbReference>
<dbReference type="FunFam" id="2.40.50.140:FF:000051">
    <property type="entry name" value="RNA-binding transcriptional accessory protein"/>
    <property type="match status" value="2"/>
</dbReference>
<dbReference type="EC" id="1.17.7.4" evidence="5"/>
<dbReference type="OrthoDB" id="9804077at2"/>
<feature type="domain" description="S1 motif" evidence="6">
    <location>
        <begin position="552"/>
        <end position="621"/>
    </location>
</feature>
<evidence type="ECO:0000256" key="5">
    <source>
        <dbReference type="HAMAP-Rule" id="MF_00191"/>
    </source>
</evidence>
<dbReference type="CDD" id="cd05688">
    <property type="entry name" value="S1_RPS1_repeat_ec3"/>
    <property type="match status" value="1"/>
</dbReference>
<feature type="binding site" evidence="5">
    <location>
        <position position="191"/>
    </location>
    <ligand>
        <name>[4Fe-4S] cluster</name>
        <dbReference type="ChEBI" id="CHEBI:49883"/>
    </ligand>
</feature>
<dbReference type="NCBIfam" id="NF005208">
    <property type="entry name" value="PRK06676.1"/>
    <property type="match status" value="1"/>
</dbReference>
<dbReference type="NCBIfam" id="TIGR00216">
    <property type="entry name" value="ispH_lytB"/>
    <property type="match status" value="1"/>
</dbReference>
<name>A0A1H8SD80_9FIRM</name>
<dbReference type="InterPro" id="IPR012340">
    <property type="entry name" value="NA-bd_OB-fold"/>
</dbReference>
<dbReference type="GO" id="GO:0050992">
    <property type="term" value="P:dimethylallyl diphosphate biosynthetic process"/>
    <property type="evidence" value="ECO:0007669"/>
    <property type="project" value="UniProtKB-UniRule"/>
</dbReference>
<comment type="cofactor">
    <cofactor evidence="5">
        <name>[4Fe-4S] cluster</name>
        <dbReference type="ChEBI" id="CHEBI:49883"/>
    </cofactor>
    <text evidence="5">Binds 1 [4Fe-4S] cluster per subunit.</text>
</comment>
<comment type="catalytic activity">
    <reaction evidence="5">
        <text>dimethylallyl diphosphate + 2 oxidized [2Fe-2S]-[ferredoxin] + H2O = (2E)-4-hydroxy-3-methylbut-2-enyl diphosphate + 2 reduced [2Fe-2S]-[ferredoxin] + 2 H(+)</text>
        <dbReference type="Rhea" id="RHEA:24825"/>
        <dbReference type="Rhea" id="RHEA-COMP:10000"/>
        <dbReference type="Rhea" id="RHEA-COMP:10001"/>
        <dbReference type="ChEBI" id="CHEBI:15377"/>
        <dbReference type="ChEBI" id="CHEBI:15378"/>
        <dbReference type="ChEBI" id="CHEBI:33737"/>
        <dbReference type="ChEBI" id="CHEBI:33738"/>
        <dbReference type="ChEBI" id="CHEBI:57623"/>
        <dbReference type="ChEBI" id="CHEBI:128753"/>
        <dbReference type="EC" id="1.17.7.4"/>
    </reaction>
</comment>
<dbReference type="Pfam" id="PF00575">
    <property type="entry name" value="S1"/>
    <property type="match status" value="4"/>
</dbReference>
<dbReference type="Gene3D" id="2.40.50.140">
    <property type="entry name" value="Nucleic acid-binding proteins"/>
    <property type="match status" value="4"/>
</dbReference>
<evidence type="ECO:0000256" key="3">
    <source>
        <dbReference type="ARBA" id="ARBA00023004"/>
    </source>
</evidence>
<dbReference type="SUPFAM" id="SSF50249">
    <property type="entry name" value="Nucleic acid-binding proteins"/>
    <property type="match status" value="4"/>
</dbReference>
<feature type="binding site" evidence="5">
    <location>
        <position position="125"/>
    </location>
    <ligand>
        <name>dimethylallyl diphosphate</name>
        <dbReference type="ChEBI" id="CHEBI:57623"/>
    </ligand>
</feature>
<dbReference type="Proteomes" id="UP000198847">
    <property type="component" value="Unassembled WGS sequence"/>
</dbReference>
<feature type="binding site" evidence="5">
    <location>
        <position position="97"/>
    </location>
    <ligand>
        <name>[4Fe-4S] cluster</name>
        <dbReference type="ChEBI" id="CHEBI:49883"/>
    </ligand>
</feature>
<organism evidence="7 8">
    <name type="scientific">Propionispora vibrioides</name>
    <dbReference type="NCBI Taxonomy" id="112903"/>
    <lineage>
        <taxon>Bacteria</taxon>
        <taxon>Bacillati</taxon>
        <taxon>Bacillota</taxon>
        <taxon>Negativicutes</taxon>
        <taxon>Selenomonadales</taxon>
        <taxon>Sporomusaceae</taxon>
        <taxon>Propionispora</taxon>
    </lineage>
</organism>
<dbReference type="CDD" id="cd13944">
    <property type="entry name" value="lytB_ispH"/>
    <property type="match status" value="1"/>
</dbReference>
<comment type="similarity">
    <text evidence="5">Belongs to the IspH family.</text>
</comment>
<dbReference type="NCBIfam" id="NF002187">
    <property type="entry name" value="PRK01045.1-1"/>
    <property type="match status" value="1"/>
</dbReference>
<dbReference type="RefSeq" id="WP_091745009.1">
    <property type="nucleotide sequence ID" value="NZ_FODY01000005.1"/>
</dbReference>
<evidence type="ECO:0000313" key="7">
    <source>
        <dbReference type="EMBL" id="SEO76517.1"/>
    </source>
</evidence>
<dbReference type="HAMAP" id="MF_00191">
    <property type="entry name" value="IspH"/>
    <property type="match status" value="1"/>
</dbReference>
<dbReference type="GO" id="GO:0051745">
    <property type="term" value="F:4-hydroxy-3-methylbut-2-enyl diphosphate reductase activity"/>
    <property type="evidence" value="ECO:0007669"/>
    <property type="project" value="UniProtKB-UniRule"/>
</dbReference>
<comment type="function">
    <text evidence="5">Catalyzes the conversion of 1-hydroxy-2-methyl-2-(E)-butenyl 4-diphosphate (HMBPP) into a mixture of isopentenyl diphosphate (IPP) and dimethylallyl diphosphate (DMAPP). Acts in the terminal step of the DOXP/MEP pathway for isoprenoid precursor biosynthesis.</text>
</comment>
<feature type="binding site" evidence="5">
    <location>
        <position position="12"/>
    </location>
    <ligand>
        <name>[4Fe-4S] cluster</name>
        <dbReference type="ChEBI" id="CHEBI:49883"/>
    </ligand>
</feature>
<keyword evidence="2 5" id="KW-0479">Metal-binding</keyword>
<sequence>MKVILAEHCGFCYGVKRAVELACVCGQSAAAGQAQTLGPIIHNPQMVERLARQGVGVADSLEDIPAGGTVIIRSHGVGPSTYEAAEEKGLALVDATCPHVRKAQQAARQLAGEGYQVVVIGERQHPEVKSIVAWSGKQTIVVESVQEAQELAFFARIGVVVQTTFAGALFQAIVAVLRTKCDEIKVNRTICNATELRQKAAMELAGKVEVMLVVGGKNSSNTTKLARLAEESGCRTYHVETAQELRQHWFNNIDVVGVTAGASTPDWLIEEVMEKMQEFDQEMQETVAKIEKGSIVTGKVIAVHKDEVFVDIGYKAEGIIPLAELAYPVPERAEAAVAVGDVLEVFVVSEETADGNVVLSKVKADHIVAWDKVLAALENKQVLTAKAVEAVKGGLVVSVLGIRGFVPASQLDLKFVEDITVFVGQELELVPIEVDRDKNRIVLSRRAVLQKEREEKEKAVYGSIQAGQVLTGTVSRLAAFGAFVDIGGIDGLIHISDLSWQRVKSPEEVVAVGDQVEVSVLKVDAAAKRISLGLKQIQKDPWFDAAAELPEGAIVKGKVSKIAKFGVFVALRAGLEGLVHISELSDHHITKPEEVVTLGQEVAVKVLGIDTKQKKISLSLSKAQEEKERAEYQDYLSNHSSMGVTIGEKLGHLFKRED</sequence>
<keyword evidence="5" id="KW-0414">Isoprene biosynthesis</keyword>
<feature type="active site" description="Proton donor" evidence="5">
    <location>
        <position position="127"/>
    </location>
</feature>
<keyword evidence="8" id="KW-1185">Reference proteome</keyword>
<dbReference type="GO" id="GO:0019288">
    <property type="term" value="P:isopentenyl diphosphate biosynthetic process, methylerythritol 4-phosphate pathway"/>
    <property type="evidence" value="ECO:0007669"/>
    <property type="project" value="UniProtKB-UniRule"/>
</dbReference>
<dbReference type="GO" id="GO:0003729">
    <property type="term" value="F:mRNA binding"/>
    <property type="evidence" value="ECO:0007669"/>
    <property type="project" value="UniProtKB-ARBA"/>
</dbReference>